<sequence length="172" mass="19519">MRRQLEAKIHLIRTDVQQDIARRPHGAARTRAELTKRVQRCRTRGAEEPIPSAGTKAAYAGQITGGDAMANRANQGGNVRAPSAHRVGMAVTGRKRRDNEDSAARDGAAYGLGFGRVIRHWIDRYRDVFRQERDRFTANENTRLSQFSFTLRSDGQLHFVTKKNMREILFNN</sequence>
<proteinExistence type="predicted"/>
<keyword evidence="2" id="KW-1185">Reference proteome</keyword>
<dbReference type="AlphaFoldDB" id="A0A0A1FI37"/>
<protein>
    <submittedName>
        <fullName evidence="1">Uncharacterized protein</fullName>
    </submittedName>
</protein>
<dbReference type="HOGENOM" id="CLU_1552662_0_0_4"/>
<dbReference type="Proteomes" id="UP000030302">
    <property type="component" value="Chromosome"/>
</dbReference>
<accession>A0A0A1FI37</accession>
<reference evidence="2" key="1">
    <citation type="journal article" date="2014" name="Soil Biol. Biochem.">
        <title>Structure and function of bacterial communities in ageing soils: Insights from the Mendocino ecological staircase.</title>
        <authorList>
            <person name="Uroz S."/>
            <person name="Tech J.J."/>
            <person name="Sawaya N.A."/>
            <person name="Frey-Klett P."/>
            <person name="Leveau J.H.J."/>
        </authorList>
    </citation>
    <scope>NUCLEOTIDE SEQUENCE [LARGE SCALE GENOMIC DNA]</scope>
    <source>
        <strain evidence="2">Cal35</strain>
    </source>
</reference>
<name>A0A0A1FI37_9BURK</name>
<evidence type="ECO:0000313" key="1">
    <source>
        <dbReference type="EMBL" id="AIY43365.1"/>
    </source>
</evidence>
<dbReference type="KEGG" id="care:LT85_4207"/>
<evidence type="ECO:0000313" key="2">
    <source>
        <dbReference type="Proteomes" id="UP000030302"/>
    </source>
</evidence>
<gene>
    <name evidence="1" type="ORF">LT85_4207</name>
</gene>
<dbReference type="EMBL" id="CP009962">
    <property type="protein sequence ID" value="AIY43365.1"/>
    <property type="molecule type" value="Genomic_DNA"/>
</dbReference>
<organism evidence="1 2">
    <name type="scientific">Collimonas arenae</name>
    <dbReference type="NCBI Taxonomy" id="279058"/>
    <lineage>
        <taxon>Bacteria</taxon>
        <taxon>Pseudomonadati</taxon>
        <taxon>Pseudomonadota</taxon>
        <taxon>Betaproteobacteria</taxon>
        <taxon>Burkholderiales</taxon>
        <taxon>Oxalobacteraceae</taxon>
        <taxon>Collimonas</taxon>
    </lineage>
</organism>